<dbReference type="EMBL" id="QLLL01000008">
    <property type="protein sequence ID" value="RAJ00340.1"/>
    <property type="molecule type" value="Genomic_DNA"/>
</dbReference>
<organism evidence="1 2">
    <name type="scientific">Chitinophaga skermanii</name>
    <dbReference type="NCBI Taxonomy" id="331697"/>
    <lineage>
        <taxon>Bacteria</taxon>
        <taxon>Pseudomonadati</taxon>
        <taxon>Bacteroidota</taxon>
        <taxon>Chitinophagia</taxon>
        <taxon>Chitinophagales</taxon>
        <taxon>Chitinophagaceae</taxon>
        <taxon>Chitinophaga</taxon>
    </lineage>
</organism>
<dbReference type="OrthoDB" id="680496at2"/>
<dbReference type="Proteomes" id="UP000249547">
    <property type="component" value="Unassembled WGS sequence"/>
</dbReference>
<accession>A0A327Q7H8</accession>
<comment type="caution">
    <text evidence="1">The sequence shown here is derived from an EMBL/GenBank/DDBJ whole genome shotgun (WGS) entry which is preliminary data.</text>
</comment>
<sequence>MQKIITVTINLEKLQTMSRSENNASAYFVNEIEEVNHLLQEGWAIEEWENINTDTSNGATTLLFILTDELVELTDEYVYDEEHDGH</sequence>
<protein>
    <submittedName>
        <fullName evidence="1">Uncharacterized protein</fullName>
    </submittedName>
</protein>
<dbReference type="RefSeq" id="WP_111599464.1">
    <property type="nucleotide sequence ID" value="NZ_QLLL01000008.1"/>
</dbReference>
<evidence type="ECO:0000313" key="2">
    <source>
        <dbReference type="Proteomes" id="UP000249547"/>
    </source>
</evidence>
<name>A0A327Q7H8_9BACT</name>
<dbReference type="AlphaFoldDB" id="A0A327Q7H8"/>
<keyword evidence="2" id="KW-1185">Reference proteome</keyword>
<evidence type="ECO:0000313" key="1">
    <source>
        <dbReference type="EMBL" id="RAJ00340.1"/>
    </source>
</evidence>
<gene>
    <name evidence="1" type="ORF">LX64_04042</name>
</gene>
<reference evidence="1 2" key="1">
    <citation type="submission" date="2018-06" db="EMBL/GenBank/DDBJ databases">
        <title>Genomic Encyclopedia of Archaeal and Bacterial Type Strains, Phase II (KMG-II): from individual species to whole genera.</title>
        <authorList>
            <person name="Goeker M."/>
        </authorList>
    </citation>
    <scope>NUCLEOTIDE SEQUENCE [LARGE SCALE GENOMIC DNA]</scope>
    <source>
        <strain evidence="1 2">DSM 23857</strain>
    </source>
</reference>
<proteinExistence type="predicted"/>